<gene>
    <name evidence="1" type="ORF">B2A_03087</name>
</gene>
<evidence type="ECO:0000313" key="1">
    <source>
        <dbReference type="EMBL" id="EQD61855.1"/>
    </source>
</evidence>
<reference evidence="1" key="2">
    <citation type="journal article" date="2014" name="ISME J.">
        <title>Microbial stratification in low pH oxic and suboxic macroscopic growths along an acid mine drainage.</title>
        <authorList>
            <person name="Mendez-Garcia C."/>
            <person name="Mesa V."/>
            <person name="Sprenger R.R."/>
            <person name="Richter M."/>
            <person name="Diez M.S."/>
            <person name="Solano J."/>
            <person name="Bargiela R."/>
            <person name="Golyshina O.V."/>
            <person name="Manteca A."/>
            <person name="Ramos J.L."/>
            <person name="Gallego J.R."/>
            <person name="Llorente I."/>
            <person name="Martins Dos Santos V.A."/>
            <person name="Jensen O.N."/>
            <person name="Pelaez A.I."/>
            <person name="Sanchez J."/>
            <person name="Ferrer M."/>
        </authorList>
    </citation>
    <scope>NUCLEOTIDE SEQUENCE</scope>
</reference>
<dbReference type="EMBL" id="AUZZ01002070">
    <property type="protein sequence ID" value="EQD61855.1"/>
    <property type="molecule type" value="Genomic_DNA"/>
</dbReference>
<proteinExistence type="predicted"/>
<reference evidence="1" key="1">
    <citation type="submission" date="2013-08" db="EMBL/GenBank/DDBJ databases">
        <authorList>
            <person name="Mendez C."/>
            <person name="Richter M."/>
            <person name="Ferrer M."/>
            <person name="Sanchez J."/>
        </authorList>
    </citation>
    <scope>NUCLEOTIDE SEQUENCE</scope>
</reference>
<protein>
    <submittedName>
        <fullName evidence="1">Isrso13-transposase protein</fullName>
    </submittedName>
</protein>
<sequence length="144" mass="15879">MGEQLDVAVQSVYNKLNGIEPQVVRALVSGSAERLVPVVQELQPKRAPTVKGFRLRIVDGNHLAASEKRMKVLRKFRGAALPGQSLVVYDPDLGLVLDTLPCEDAHTQERVLMRSILTQAKPGDLWLGDRNFCTAPIILGRDRA</sequence>
<name>T1C6X9_9ZZZZ</name>
<organism evidence="1">
    <name type="scientific">mine drainage metagenome</name>
    <dbReference type="NCBI Taxonomy" id="410659"/>
    <lineage>
        <taxon>unclassified sequences</taxon>
        <taxon>metagenomes</taxon>
        <taxon>ecological metagenomes</taxon>
    </lineage>
</organism>
<accession>T1C6X9</accession>
<dbReference type="SUPFAM" id="SSF53098">
    <property type="entry name" value="Ribonuclease H-like"/>
    <property type="match status" value="1"/>
</dbReference>
<comment type="caution">
    <text evidence="1">The sequence shown here is derived from an EMBL/GenBank/DDBJ whole genome shotgun (WGS) entry which is preliminary data.</text>
</comment>
<dbReference type="InterPro" id="IPR012337">
    <property type="entry name" value="RNaseH-like_sf"/>
</dbReference>
<dbReference type="AlphaFoldDB" id="T1C6X9"/>